<gene>
    <name evidence="1" type="ORF">TNCT_483011</name>
</gene>
<organism evidence="1 2">
    <name type="scientific">Trichonephila clavata</name>
    <name type="common">Joro spider</name>
    <name type="synonym">Nephila clavata</name>
    <dbReference type="NCBI Taxonomy" id="2740835"/>
    <lineage>
        <taxon>Eukaryota</taxon>
        <taxon>Metazoa</taxon>
        <taxon>Ecdysozoa</taxon>
        <taxon>Arthropoda</taxon>
        <taxon>Chelicerata</taxon>
        <taxon>Arachnida</taxon>
        <taxon>Araneae</taxon>
        <taxon>Araneomorphae</taxon>
        <taxon>Entelegynae</taxon>
        <taxon>Araneoidea</taxon>
        <taxon>Nephilidae</taxon>
        <taxon>Trichonephila</taxon>
    </lineage>
</organism>
<evidence type="ECO:0000313" key="2">
    <source>
        <dbReference type="Proteomes" id="UP000887116"/>
    </source>
</evidence>
<reference evidence="1" key="1">
    <citation type="submission" date="2020-07" db="EMBL/GenBank/DDBJ databases">
        <title>Multicomponent nature underlies the extraordinary mechanical properties of spider dragline silk.</title>
        <authorList>
            <person name="Kono N."/>
            <person name="Nakamura H."/>
            <person name="Mori M."/>
            <person name="Yoshida Y."/>
            <person name="Ohtoshi R."/>
            <person name="Malay A.D."/>
            <person name="Moran D.A.P."/>
            <person name="Tomita M."/>
            <person name="Numata K."/>
            <person name="Arakawa K."/>
        </authorList>
    </citation>
    <scope>NUCLEOTIDE SEQUENCE</scope>
</reference>
<keyword evidence="2" id="KW-1185">Reference proteome</keyword>
<evidence type="ECO:0000313" key="1">
    <source>
        <dbReference type="EMBL" id="GFQ63843.1"/>
    </source>
</evidence>
<comment type="caution">
    <text evidence="1">The sequence shown here is derived from an EMBL/GenBank/DDBJ whole genome shotgun (WGS) entry which is preliminary data.</text>
</comment>
<dbReference type="EMBL" id="BMAO01000025">
    <property type="protein sequence ID" value="GFQ63843.1"/>
    <property type="molecule type" value="Genomic_DNA"/>
</dbReference>
<sequence length="172" mass="19377">MESASRSASLTLSKEDNVVGKGKDNLFLLLLLKLLENNVDGDIKQDTAEGAILLYPTLERNRSSRAFFCQNLRLGFGINILDKANKVLVNTVPHEGFQDNGMRNRTKSVADVEPSNKALTLVPPGSFEMLREQEVGLQWRKTLLGWRQGFMYLAPVRKLPCQAFRKQLVCRV</sequence>
<dbReference type="AlphaFoldDB" id="A0A8X6K807"/>
<protein>
    <submittedName>
        <fullName evidence="1">Uncharacterized protein</fullName>
    </submittedName>
</protein>
<proteinExistence type="predicted"/>
<dbReference type="Proteomes" id="UP000887116">
    <property type="component" value="Unassembled WGS sequence"/>
</dbReference>
<name>A0A8X6K807_TRICU</name>
<accession>A0A8X6K807</accession>